<sequence length="39" mass="4342">MDSSGCFKKIVYQQLSGESVNPRAPRGVFLVTETLLTIR</sequence>
<dbReference type="KEGG" id="nio:NITINOP_0412"/>
<reference evidence="2" key="1">
    <citation type="submission" date="2015-09" db="EMBL/GenBank/DDBJ databases">
        <authorList>
            <person name="Daims H."/>
        </authorList>
    </citation>
    <scope>NUCLEOTIDE SEQUENCE [LARGE SCALE GENOMIC DNA]</scope>
</reference>
<name>A0A0S4KLS5_9BACT</name>
<dbReference type="Proteomes" id="UP000066284">
    <property type="component" value="Chromosome 1"/>
</dbReference>
<dbReference type="EMBL" id="LN885086">
    <property type="protein sequence ID" value="CUQ65388.1"/>
    <property type="molecule type" value="Genomic_DNA"/>
</dbReference>
<organism evidence="1 2">
    <name type="scientific">Candidatus Nitrospira inopinata</name>
    <dbReference type="NCBI Taxonomy" id="1715989"/>
    <lineage>
        <taxon>Bacteria</taxon>
        <taxon>Pseudomonadati</taxon>
        <taxon>Nitrospirota</taxon>
        <taxon>Nitrospiria</taxon>
        <taxon>Nitrospirales</taxon>
        <taxon>Nitrospiraceae</taxon>
        <taxon>Nitrospira</taxon>
    </lineage>
</organism>
<evidence type="ECO:0000313" key="1">
    <source>
        <dbReference type="EMBL" id="CUQ65388.1"/>
    </source>
</evidence>
<dbReference type="AlphaFoldDB" id="A0A0S4KLS5"/>
<accession>A0A0S4KLS5</accession>
<evidence type="ECO:0000313" key="2">
    <source>
        <dbReference type="Proteomes" id="UP000066284"/>
    </source>
</evidence>
<gene>
    <name evidence="1" type="ORF">NITINOP_0412</name>
</gene>
<proteinExistence type="predicted"/>
<keyword evidence="2" id="KW-1185">Reference proteome</keyword>
<dbReference type="STRING" id="1715989.NITINOP_0412"/>
<protein>
    <submittedName>
        <fullName evidence="1">Uncharacterized protein</fullName>
    </submittedName>
</protein>